<keyword evidence="9" id="KW-1185">Reference proteome</keyword>
<evidence type="ECO:0000256" key="7">
    <source>
        <dbReference type="ARBA" id="ARBA00023180"/>
    </source>
</evidence>
<dbReference type="CDD" id="cd11010">
    <property type="entry name" value="S1-P1_nuclease"/>
    <property type="match status" value="1"/>
</dbReference>
<evidence type="ECO:0000313" key="9">
    <source>
        <dbReference type="Proteomes" id="UP001648503"/>
    </source>
</evidence>
<comment type="similarity">
    <text evidence="1">Belongs to the nuclease type I family.</text>
</comment>
<organism evidence="8 9">
    <name type="scientific">Batrachochytrium salamandrivorans</name>
    <dbReference type="NCBI Taxonomy" id="1357716"/>
    <lineage>
        <taxon>Eukaryota</taxon>
        <taxon>Fungi</taxon>
        <taxon>Fungi incertae sedis</taxon>
        <taxon>Chytridiomycota</taxon>
        <taxon>Chytridiomycota incertae sedis</taxon>
        <taxon>Chytridiomycetes</taxon>
        <taxon>Rhizophydiales</taxon>
        <taxon>Rhizophydiales incertae sedis</taxon>
        <taxon>Batrachochytrium</taxon>
    </lineage>
</organism>
<dbReference type="Pfam" id="PF02265">
    <property type="entry name" value="S1-P1_nuclease"/>
    <property type="match status" value="1"/>
</dbReference>
<evidence type="ECO:0000256" key="6">
    <source>
        <dbReference type="ARBA" id="ARBA00023157"/>
    </source>
</evidence>
<dbReference type="PANTHER" id="PTHR33146:SF26">
    <property type="entry name" value="ENDONUCLEASE 4"/>
    <property type="match status" value="1"/>
</dbReference>
<accession>A0ABQ8EWV0</accession>
<keyword evidence="6" id="KW-1015">Disulfide bond</keyword>
<sequence length="341" mass="37957">MGQFTSATLPKSGWLSYASMIAAVAYTMPSVHAWSGNTHSVVGAIAMGFLDQNGMRLVQQLIGSNALYDASSWAGYLQSRGKRYNQLHYYTESDITSTDSFYPSNFDVCRYNPERDCLNGKCLAGAVTKHTDAFQCARRQSPQELSDALKFLVHYVADIGQPLLANGRDDGRKDQRVIFEGRSASFLEVWDYYIPNNRINRDFRGNIMGYASYIISQIRGGGFTNIASTWAPQRHLYDKNDWGLSNTAIEWSIDSSRVACTLIWPQFDNMRSSDLGGYYYGASVQVFDMQMAKSGYRLADYINRIAAMTTNGGQCVDFYSSAMSLSAVAGMTLPLLLSLAF</sequence>
<keyword evidence="3" id="KW-0479">Metal-binding</keyword>
<keyword evidence="4" id="KW-0255">Endonuclease</keyword>
<evidence type="ECO:0000256" key="1">
    <source>
        <dbReference type="ARBA" id="ARBA00009547"/>
    </source>
</evidence>
<proteinExistence type="inferred from homology"/>
<name>A0ABQ8EWV0_9FUNG</name>
<evidence type="ECO:0000256" key="5">
    <source>
        <dbReference type="ARBA" id="ARBA00022801"/>
    </source>
</evidence>
<gene>
    <name evidence="8" type="ORF">BASA50_010970</name>
</gene>
<dbReference type="InterPro" id="IPR008947">
    <property type="entry name" value="PLipase_C/P1_nuclease_dom_sf"/>
</dbReference>
<keyword evidence="2" id="KW-0540">Nuclease</keyword>
<evidence type="ECO:0000256" key="3">
    <source>
        <dbReference type="ARBA" id="ARBA00022723"/>
    </source>
</evidence>
<dbReference type="InterPro" id="IPR003154">
    <property type="entry name" value="S1/P1nuclease"/>
</dbReference>
<keyword evidence="5" id="KW-0378">Hydrolase</keyword>
<reference evidence="8 9" key="1">
    <citation type="submission" date="2021-02" db="EMBL/GenBank/DDBJ databases">
        <title>Variation within the Batrachochytrium salamandrivorans European outbreak.</title>
        <authorList>
            <person name="Kelly M."/>
            <person name="Pasmans F."/>
            <person name="Shea T.P."/>
            <person name="Munoz J.F."/>
            <person name="Carranza S."/>
            <person name="Cuomo C.A."/>
            <person name="Martel A."/>
        </authorList>
    </citation>
    <scope>NUCLEOTIDE SEQUENCE [LARGE SCALE GENOMIC DNA]</scope>
    <source>
        <strain evidence="8 9">AMFP18/2</strain>
    </source>
</reference>
<dbReference type="Proteomes" id="UP001648503">
    <property type="component" value="Unassembled WGS sequence"/>
</dbReference>
<dbReference type="EMBL" id="JAFCIX010000547">
    <property type="protein sequence ID" value="KAH6587951.1"/>
    <property type="molecule type" value="Genomic_DNA"/>
</dbReference>
<evidence type="ECO:0000313" key="8">
    <source>
        <dbReference type="EMBL" id="KAH6587951.1"/>
    </source>
</evidence>
<evidence type="ECO:0000256" key="2">
    <source>
        <dbReference type="ARBA" id="ARBA00022722"/>
    </source>
</evidence>
<dbReference type="Gene3D" id="1.10.575.10">
    <property type="entry name" value="P1 Nuclease"/>
    <property type="match status" value="1"/>
</dbReference>
<comment type="caution">
    <text evidence="8">The sequence shown here is derived from an EMBL/GenBank/DDBJ whole genome shotgun (WGS) entry which is preliminary data.</text>
</comment>
<evidence type="ECO:0000256" key="4">
    <source>
        <dbReference type="ARBA" id="ARBA00022759"/>
    </source>
</evidence>
<dbReference type="PANTHER" id="PTHR33146">
    <property type="entry name" value="ENDONUCLEASE 4"/>
    <property type="match status" value="1"/>
</dbReference>
<dbReference type="SUPFAM" id="SSF48537">
    <property type="entry name" value="Phospholipase C/P1 nuclease"/>
    <property type="match status" value="1"/>
</dbReference>
<keyword evidence="7" id="KW-0325">Glycoprotein</keyword>
<protein>
    <submittedName>
        <fullName evidence="8">Uncharacterized protein</fullName>
    </submittedName>
</protein>